<organism evidence="2 3">
    <name type="scientific">Macrosiphum euphorbiae</name>
    <name type="common">potato aphid</name>
    <dbReference type="NCBI Taxonomy" id="13131"/>
    <lineage>
        <taxon>Eukaryota</taxon>
        <taxon>Metazoa</taxon>
        <taxon>Ecdysozoa</taxon>
        <taxon>Arthropoda</taxon>
        <taxon>Hexapoda</taxon>
        <taxon>Insecta</taxon>
        <taxon>Pterygota</taxon>
        <taxon>Neoptera</taxon>
        <taxon>Paraneoptera</taxon>
        <taxon>Hemiptera</taxon>
        <taxon>Sternorrhyncha</taxon>
        <taxon>Aphidomorpha</taxon>
        <taxon>Aphidoidea</taxon>
        <taxon>Aphididae</taxon>
        <taxon>Macrosiphini</taxon>
        <taxon>Macrosiphum</taxon>
    </lineage>
</organism>
<name>A0AAV0WCT7_9HEMI</name>
<keyword evidence="3" id="KW-1185">Reference proteome</keyword>
<comment type="caution">
    <text evidence="2">The sequence shown here is derived from an EMBL/GenBank/DDBJ whole genome shotgun (WGS) entry which is preliminary data.</text>
</comment>
<proteinExistence type="predicted"/>
<dbReference type="AlphaFoldDB" id="A0AAV0WCT7"/>
<sequence length="112" mass="12505">MDVTIKRALVDPYVVDTVAMRFRVCDRHASRSSRRRHRANTDEDGCGGGGRVWSVGGPLDYVGRAPDVLIGCVVARASRHRGGRRRVFVADDSALCSRERRARKRLQYGYSG</sequence>
<gene>
    <name evidence="2" type="ORF">MEUPH1_LOCUS9564</name>
</gene>
<evidence type="ECO:0000313" key="2">
    <source>
        <dbReference type="EMBL" id="CAI6353443.1"/>
    </source>
</evidence>
<evidence type="ECO:0000313" key="3">
    <source>
        <dbReference type="Proteomes" id="UP001160148"/>
    </source>
</evidence>
<feature type="region of interest" description="Disordered" evidence="1">
    <location>
        <begin position="29"/>
        <end position="48"/>
    </location>
</feature>
<protein>
    <submittedName>
        <fullName evidence="2">Uncharacterized protein</fullName>
    </submittedName>
</protein>
<accession>A0AAV0WCT7</accession>
<evidence type="ECO:0000256" key="1">
    <source>
        <dbReference type="SAM" id="MobiDB-lite"/>
    </source>
</evidence>
<dbReference type="Proteomes" id="UP001160148">
    <property type="component" value="Unassembled WGS sequence"/>
</dbReference>
<dbReference type="EMBL" id="CARXXK010000002">
    <property type="protein sequence ID" value="CAI6353443.1"/>
    <property type="molecule type" value="Genomic_DNA"/>
</dbReference>
<reference evidence="2 3" key="1">
    <citation type="submission" date="2023-01" db="EMBL/GenBank/DDBJ databases">
        <authorList>
            <person name="Whitehead M."/>
        </authorList>
    </citation>
    <scope>NUCLEOTIDE SEQUENCE [LARGE SCALE GENOMIC DNA]</scope>
</reference>